<dbReference type="Pfam" id="PF13833">
    <property type="entry name" value="EF-hand_8"/>
    <property type="match status" value="1"/>
</dbReference>
<evidence type="ECO:0000256" key="2">
    <source>
        <dbReference type="ARBA" id="ARBA00005253"/>
    </source>
</evidence>
<organism evidence="9">
    <name type="scientific">Perkinsus marinus (strain ATCC 50983 / TXsc)</name>
    <dbReference type="NCBI Taxonomy" id="423536"/>
    <lineage>
        <taxon>Eukaryota</taxon>
        <taxon>Sar</taxon>
        <taxon>Alveolata</taxon>
        <taxon>Perkinsozoa</taxon>
        <taxon>Perkinsea</taxon>
        <taxon>Perkinsida</taxon>
        <taxon>Perkinsidae</taxon>
        <taxon>Perkinsus</taxon>
    </lineage>
</organism>
<feature type="compositionally biased region" description="Polar residues" evidence="6">
    <location>
        <begin position="95"/>
        <end position="115"/>
    </location>
</feature>
<comment type="subcellular location">
    <subcellularLocation>
        <location evidence="1">Cytoplasm</location>
        <location evidence="1">Cytoskeleton</location>
    </subcellularLocation>
</comment>
<evidence type="ECO:0000313" key="8">
    <source>
        <dbReference type="EMBL" id="EEQ98346.1"/>
    </source>
</evidence>
<dbReference type="FunFam" id="1.10.238.10:FF:000001">
    <property type="entry name" value="Calmodulin 1"/>
    <property type="match status" value="1"/>
</dbReference>
<dbReference type="OrthoDB" id="26525at2759"/>
<dbReference type="Pfam" id="PF13405">
    <property type="entry name" value="EF-hand_6"/>
    <property type="match status" value="1"/>
</dbReference>
<dbReference type="InterPro" id="IPR018247">
    <property type="entry name" value="EF_Hand_1_Ca_BS"/>
</dbReference>
<dbReference type="Proteomes" id="UP000007800">
    <property type="component" value="Unassembled WGS sequence"/>
</dbReference>
<dbReference type="OMA" id="HMFKGES"/>
<dbReference type="Gene3D" id="1.10.238.10">
    <property type="entry name" value="EF-hand"/>
    <property type="match status" value="2"/>
</dbReference>
<reference evidence="8 9" key="1">
    <citation type="submission" date="2008-07" db="EMBL/GenBank/DDBJ databases">
        <authorList>
            <person name="El-Sayed N."/>
            <person name="Caler E."/>
            <person name="Inman J."/>
            <person name="Amedeo P."/>
            <person name="Hass B."/>
            <person name="Wortman J."/>
        </authorList>
    </citation>
    <scope>NUCLEOTIDE SEQUENCE [LARGE SCALE GENOMIC DNA]</scope>
    <source>
        <strain evidence="9">ATCC 50983 / TXsc</strain>
    </source>
</reference>
<keyword evidence="4" id="KW-0106">Calcium</keyword>
<evidence type="ECO:0000256" key="6">
    <source>
        <dbReference type="SAM" id="MobiDB-lite"/>
    </source>
</evidence>
<sequence>MNSPSKGMKTVSGRYPRFELRDEHKAELKEAFDVFDREGTGIIDIRGLRVILRALGFETEKEELKRLVGKYTRGSVPKSGPVVGEETMTDDKQSEPPQSRQQQLRDASRPSTAAQQDGDEGKADEQEEDGEEGSPREHGTLDFYEFLEIMLEKMTEQDSRAVVEKAYHMFKGESGKVSHANLKSLAMELGEHLSEDELNEMMKGADVDGDGLISEEEFMRIILKPDSRPF</sequence>
<keyword evidence="5" id="KW-0963">Cytoplasm</keyword>
<dbReference type="EMBL" id="GG686772">
    <property type="protein sequence ID" value="EEQ98346.1"/>
    <property type="molecule type" value="Genomic_DNA"/>
</dbReference>
<proteinExistence type="inferred from homology"/>
<dbReference type="AlphaFoldDB" id="C5LY16"/>
<keyword evidence="5" id="KW-0206">Cytoskeleton</keyword>
<dbReference type="SMART" id="SM00054">
    <property type="entry name" value="EFh"/>
    <property type="match status" value="2"/>
</dbReference>
<dbReference type="InterPro" id="IPR050230">
    <property type="entry name" value="CALM/Myosin/TropC-like"/>
</dbReference>
<keyword evidence="9" id="KW-1185">Reference proteome</keyword>
<name>C5LY16_PERM5</name>
<dbReference type="PANTHER" id="PTHR23048:SF59">
    <property type="entry name" value="EF-HAND SUPERFAMILY PROTEIN"/>
    <property type="match status" value="1"/>
</dbReference>
<feature type="region of interest" description="Disordered" evidence="6">
    <location>
        <begin position="72"/>
        <end position="139"/>
    </location>
</feature>
<evidence type="ECO:0000256" key="4">
    <source>
        <dbReference type="ARBA" id="ARBA00022837"/>
    </source>
</evidence>
<dbReference type="CDD" id="cd00051">
    <property type="entry name" value="EFh"/>
    <property type="match status" value="1"/>
</dbReference>
<feature type="domain" description="EF-hand" evidence="7">
    <location>
        <begin position="193"/>
        <end position="228"/>
    </location>
</feature>
<dbReference type="GeneID" id="9040814"/>
<dbReference type="PANTHER" id="PTHR23048">
    <property type="entry name" value="MYOSIN LIGHT CHAIN 1, 3"/>
    <property type="match status" value="1"/>
</dbReference>
<dbReference type="RefSeq" id="XP_002765629.1">
    <property type="nucleotide sequence ID" value="XM_002765583.1"/>
</dbReference>
<keyword evidence="3" id="KW-0677">Repeat</keyword>
<feature type="domain" description="EF-hand" evidence="7">
    <location>
        <begin position="23"/>
        <end position="58"/>
    </location>
</feature>
<evidence type="ECO:0000256" key="1">
    <source>
        <dbReference type="ARBA" id="ARBA00004245"/>
    </source>
</evidence>
<dbReference type="InParanoid" id="C5LY16"/>
<comment type="similarity">
    <text evidence="2">Belongs to the centrin family.</text>
</comment>
<dbReference type="InterPro" id="IPR011992">
    <property type="entry name" value="EF-hand-dom_pair"/>
</dbReference>
<evidence type="ECO:0000313" key="9">
    <source>
        <dbReference type="Proteomes" id="UP000007800"/>
    </source>
</evidence>
<dbReference type="PROSITE" id="PS00018">
    <property type="entry name" value="EF_HAND_1"/>
    <property type="match status" value="1"/>
</dbReference>
<dbReference type="GO" id="GO:0016460">
    <property type="term" value="C:myosin II complex"/>
    <property type="evidence" value="ECO:0007669"/>
    <property type="project" value="TreeGrafter"/>
</dbReference>
<dbReference type="PROSITE" id="PS50222">
    <property type="entry name" value="EF_HAND_2"/>
    <property type="match status" value="2"/>
</dbReference>
<accession>C5LY16</accession>
<protein>
    <submittedName>
        <fullName evidence="8">Centrin, putative</fullName>
    </submittedName>
</protein>
<gene>
    <name evidence="8" type="ORF">Pmar_PMAR013695</name>
</gene>
<dbReference type="SUPFAM" id="SSF47473">
    <property type="entry name" value="EF-hand"/>
    <property type="match status" value="1"/>
</dbReference>
<evidence type="ECO:0000256" key="5">
    <source>
        <dbReference type="ARBA" id="ARBA00023212"/>
    </source>
</evidence>
<dbReference type="GO" id="GO:0005509">
    <property type="term" value="F:calcium ion binding"/>
    <property type="evidence" value="ECO:0007669"/>
    <property type="project" value="InterPro"/>
</dbReference>
<evidence type="ECO:0000259" key="7">
    <source>
        <dbReference type="PROSITE" id="PS50222"/>
    </source>
</evidence>
<dbReference type="InterPro" id="IPR002048">
    <property type="entry name" value="EF_hand_dom"/>
</dbReference>
<evidence type="ECO:0000256" key="3">
    <source>
        <dbReference type="ARBA" id="ARBA00022737"/>
    </source>
</evidence>